<dbReference type="Proteomes" id="UP000823847">
    <property type="component" value="Unassembled WGS sequence"/>
</dbReference>
<evidence type="ECO:0000313" key="2">
    <source>
        <dbReference type="EMBL" id="HIX85641.1"/>
    </source>
</evidence>
<proteinExistence type="predicted"/>
<sequence>MRKEKFFNRPEHKELRRYLRNNVTSAEVALWKRLRKKQVNGLLFRRQFGVGPYVLDFYCPELRLAIELDGAAHDTPEAILYDKERTAWLTGEFGIRVLRFRNEQVFETPDLVIEEIRKVVDE</sequence>
<dbReference type="PANTHER" id="PTHR38590">
    <property type="entry name" value="BLL0828 PROTEIN"/>
    <property type="match status" value="1"/>
</dbReference>
<feature type="domain" description="DUF559" evidence="1">
    <location>
        <begin position="13"/>
        <end position="120"/>
    </location>
</feature>
<keyword evidence="2" id="KW-0378">Hydrolase</keyword>
<keyword evidence="2" id="KW-0540">Nuclease</keyword>
<gene>
    <name evidence="2" type="ORF">H9848_03385</name>
</gene>
<dbReference type="GO" id="GO:0004519">
    <property type="term" value="F:endonuclease activity"/>
    <property type="evidence" value="ECO:0007669"/>
    <property type="project" value="UniProtKB-KW"/>
</dbReference>
<dbReference type="PANTHER" id="PTHR38590:SF1">
    <property type="entry name" value="BLL0828 PROTEIN"/>
    <property type="match status" value="1"/>
</dbReference>
<reference evidence="2" key="1">
    <citation type="journal article" date="2021" name="PeerJ">
        <title>Extensive microbial diversity within the chicken gut microbiome revealed by metagenomics and culture.</title>
        <authorList>
            <person name="Gilroy R."/>
            <person name="Ravi A."/>
            <person name="Getino M."/>
            <person name="Pursley I."/>
            <person name="Horton D.L."/>
            <person name="Alikhan N.F."/>
            <person name="Baker D."/>
            <person name="Gharbi K."/>
            <person name="Hall N."/>
            <person name="Watson M."/>
            <person name="Adriaenssens E.M."/>
            <person name="Foster-Nyarko E."/>
            <person name="Jarju S."/>
            <person name="Secka A."/>
            <person name="Antonio M."/>
            <person name="Oren A."/>
            <person name="Chaudhuri R.R."/>
            <person name="La Ragione R."/>
            <person name="Hildebrand F."/>
            <person name="Pallen M.J."/>
        </authorList>
    </citation>
    <scope>NUCLEOTIDE SEQUENCE</scope>
    <source>
        <strain evidence="2">ChiHecec2B26-12326</strain>
    </source>
</reference>
<keyword evidence="2" id="KW-0255">Endonuclease</keyword>
<evidence type="ECO:0000259" key="1">
    <source>
        <dbReference type="Pfam" id="PF04480"/>
    </source>
</evidence>
<organism evidence="2 3">
    <name type="scientific">Candidatus Parabacteroides intestinigallinarum</name>
    <dbReference type="NCBI Taxonomy" id="2838722"/>
    <lineage>
        <taxon>Bacteria</taxon>
        <taxon>Pseudomonadati</taxon>
        <taxon>Bacteroidota</taxon>
        <taxon>Bacteroidia</taxon>
        <taxon>Bacteroidales</taxon>
        <taxon>Tannerellaceae</taxon>
        <taxon>Parabacteroides</taxon>
    </lineage>
</organism>
<dbReference type="EMBL" id="DXEN01000017">
    <property type="protein sequence ID" value="HIX85641.1"/>
    <property type="molecule type" value="Genomic_DNA"/>
</dbReference>
<evidence type="ECO:0000313" key="3">
    <source>
        <dbReference type="Proteomes" id="UP000823847"/>
    </source>
</evidence>
<accession>A0A9D1XQX5</accession>
<dbReference type="AlphaFoldDB" id="A0A9D1XQX5"/>
<dbReference type="Pfam" id="PF04480">
    <property type="entry name" value="DUF559"/>
    <property type="match status" value="1"/>
</dbReference>
<dbReference type="SUPFAM" id="SSF52980">
    <property type="entry name" value="Restriction endonuclease-like"/>
    <property type="match status" value="1"/>
</dbReference>
<protein>
    <submittedName>
        <fullName evidence="2">Endonuclease domain-containing protein</fullName>
    </submittedName>
</protein>
<dbReference type="InterPro" id="IPR047216">
    <property type="entry name" value="Endonuclease_DUF559_bact"/>
</dbReference>
<reference evidence="2" key="2">
    <citation type="submission" date="2021-04" db="EMBL/GenBank/DDBJ databases">
        <authorList>
            <person name="Gilroy R."/>
        </authorList>
    </citation>
    <scope>NUCLEOTIDE SEQUENCE</scope>
    <source>
        <strain evidence="2">ChiHecec2B26-12326</strain>
    </source>
</reference>
<comment type="caution">
    <text evidence="2">The sequence shown here is derived from an EMBL/GenBank/DDBJ whole genome shotgun (WGS) entry which is preliminary data.</text>
</comment>
<dbReference type="Gene3D" id="3.40.960.10">
    <property type="entry name" value="VSR Endonuclease"/>
    <property type="match status" value="1"/>
</dbReference>
<name>A0A9D1XQX5_9BACT</name>
<dbReference type="CDD" id="cd01038">
    <property type="entry name" value="Endonuclease_DUF559"/>
    <property type="match status" value="1"/>
</dbReference>
<dbReference type="InterPro" id="IPR007569">
    <property type="entry name" value="DUF559"/>
</dbReference>
<dbReference type="InterPro" id="IPR011335">
    <property type="entry name" value="Restrct_endonuc-II-like"/>
</dbReference>